<dbReference type="GeneTree" id="ENSGT00910000147200"/>
<dbReference type="Proteomes" id="UP000694414">
    <property type="component" value="Unplaced"/>
</dbReference>
<dbReference type="Ensembl" id="ENSPSMT00000029274.1">
    <property type="protein sequence ID" value="ENSPSMP00000025260.1"/>
    <property type="gene ID" value="ENSPSMG00000017762.1"/>
</dbReference>
<dbReference type="AlphaFoldDB" id="A0A8C9A5K5"/>
<organism evidence="1 2">
    <name type="scientific">Prolemur simus</name>
    <name type="common">Greater bamboo lemur</name>
    <name type="synonym">Hapalemur simus</name>
    <dbReference type="NCBI Taxonomy" id="1328070"/>
    <lineage>
        <taxon>Eukaryota</taxon>
        <taxon>Metazoa</taxon>
        <taxon>Chordata</taxon>
        <taxon>Craniata</taxon>
        <taxon>Vertebrata</taxon>
        <taxon>Euteleostomi</taxon>
        <taxon>Mammalia</taxon>
        <taxon>Eutheria</taxon>
        <taxon>Euarchontoglires</taxon>
        <taxon>Primates</taxon>
        <taxon>Strepsirrhini</taxon>
        <taxon>Lemuriformes</taxon>
        <taxon>Lemuridae</taxon>
        <taxon>Prolemur</taxon>
    </lineage>
</organism>
<accession>A0A8C9A5K5</accession>
<reference evidence="1" key="1">
    <citation type="submission" date="2025-08" db="UniProtKB">
        <authorList>
            <consortium name="Ensembl"/>
        </authorList>
    </citation>
    <scope>IDENTIFICATION</scope>
</reference>
<proteinExistence type="predicted"/>
<reference evidence="1" key="2">
    <citation type="submission" date="2025-09" db="UniProtKB">
        <authorList>
            <consortium name="Ensembl"/>
        </authorList>
    </citation>
    <scope>IDENTIFICATION</scope>
</reference>
<evidence type="ECO:0000313" key="1">
    <source>
        <dbReference type="Ensembl" id="ENSPSMP00000025260.1"/>
    </source>
</evidence>
<evidence type="ECO:0000313" key="2">
    <source>
        <dbReference type="Proteomes" id="UP000694414"/>
    </source>
</evidence>
<sequence length="61" mass="6637">MSLPFLQNNLLSAPCWAGASLHVTLADIRDGSTVAQLAKGIARVLDLKEFHSKSNLENFLI</sequence>
<protein>
    <submittedName>
        <fullName evidence="1">Uncharacterized protein</fullName>
    </submittedName>
</protein>
<keyword evidence="2" id="KW-1185">Reference proteome</keyword>
<name>A0A8C9A5K5_PROSS</name>